<feature type="compositionally biased region" description="Low complexity" evidence="5">
    <location>
        <begin position="67"/>
        <end position="84"/>
    </location>
</feature>
<dbReference type="PROSITE" id="PS50089">
    <property type="entry name" value="ZF_RING_2"/>
    <property type="match status" value="1"/>
</dbReference>
<sequence length="611" mass="68534">MRNPFRRNNPAASNANPRPMQHEASNPFEVLQRGARQAASSLIDSLGATHQMVEEQFEAATQAAMHASMQAPASSQGPPAASAQVLHHLPQIRITRQDLVEPTNRECCVCFDLHRLNDKVLRLPCAHVFHPQCITKWLQSHCTCPVCRYELPTDDPDYERGRIERMRNRKPRFARHELDRMTVSELKALLAKSKNCRQRPVDKHDLISLLISSNAIDVVETPEPVTYRLSALKDMSVGALRRCMNDEAGVFYDPNEVVEKADMIQIFLNSGRLLLNPEDNATSEINEDDFVWKDLSPINSDEDEEDKYPSSAVASILVETVVDETDVSIYDRRVNKMLLMEENSSFDESSCTPAMEDVERLLEFKDETSGSATADEQFTGIDAVEVALTDAPMDMGADSQNGKRRKRLRSLGGNEYTRQVAKEKNSAKASLDSIDEGNVTEGSTALRLPVDDNEESMDFHGEENISSCFDDLSVSELRARGREISVDLSDCIERAEIVQRLSSIESDGQRAGRLMNWEKWRVSDLRAVAALTGVDLSECLNRQSMVEKMQHAGVERPHLGRFLHSLAPLARLTSLQLLAVARDWQVDVSDCLEKGDILRRLVESGPGIRFE</sequence>
<gene>
    <name evidence="7" type="ORF">PTTT1_LOCUS31997</name>
</gene>
<dbReference type="GO" id="GO:0005634">
    <property type="term" value="C:nucleus"/>
    <property type="evidence" value="ECO:0007669"/>
    <property type="project" value="TreeGrafter"/>
</dbReference>
<dbReference type="Pfam" id="PF13639">
    <property type="entry name" value="zf-RING_2"/>
    <property type="match status" value="1"/>
</dbReference>
<evidence type="ECO:0000256" key="1">
    <source>
        <dbReference type="ARBA" id="ARBA00022723"/>
    </source>
</evidence>
<dbReference type="PANTHER" id="PTHR45931">
    <property type="entry name" value="SI:CH211-59O9.10"/>
    <property type="match status" value="1"/>
</dbReference>
<feature type="domain" description="RING-type" evidence="6">
    <location>
        <begin position="107"/>
        <end position="148"/>
    </location>
</feature>
<dbReference type="Gene3D" id="3.30.40.10">
    <property type="entry name" value="Zinc/RING finger domain, C3HC4 (zinc finger)"/>
    <property type="match status" value="1"/>
</dbReference>
<protein>
    <recommendedName>
        <fullName evidence="6">RING-type domain-containing protein</fullName>
    </recommendedName>
</protein>
<dbReference type="SMART" id="SM00184">
    <property type="entry name" value="RING"/>
    <property type="match status" value="1"/>
</dbReference>
<feature type="region of interest" description="Disordered" evidence="5">
    <location>
        <begin position="63"/>
        <end position="84"/>
    </location>
</feature>
<dbReference type="GO" id="GO:0008270">
    <property type="term" value="F:zinc ion binding"/>
    <property type="evidence" value="ECO:0007669"/>
    <property type="project" value="UniProtKB-KW"/>
</dbReference>
<dbReference type="GO" id="GO:0006511">
    <property type="term" value="P:ubiquitin-dependent protein catabolic process"/>
    <property type="evidence" value="ECO:0007669"/>
    <property type="project" value="TreeGrafter"/>
</dbReference>
<evidence type="ECO:0000259" key="6">
    <source>
        <dbReference type="PROSITE" id="PS50089"/>
    </source>
</evidence>
<proteinExistence type="predicted"/>
<reference evidence="7" key="1">
    <citation type="submission" date="2022-02" db="EMBL/GenBank/DDBJ databases">
        <authorList>
            <person name="Giguere J D."/>
        </authorList>
    </citation>
    <scope>NUCLEOTIDE SEQUENCE</scope>
    <source>
        <strain evidence="7">CCAP 1055/1</strain>
    </source>
</reference>
<dbReference type="AlphaFoldDB" id="A0A8J9T701"/>
<dbReference type="GO" id="GO:0061630">
    <property type="term" value="F:ubiquitin protein ligase activity"/>
    <property type="evidence" value="ECO:0007669"/>
    <property type="project" value="TreeGrafter"/>
</dbReference>
<evidence type="ECO:0000256" key="3">
    <source>
        <dbReference type="ARBA" id="ARBA00022833"/>
    </source>
</evidence>
<feature type="region of interest" description="Disordered" evidence="5">
    <location>
        <begin position="1"/>
        <end position="22"/>
    </location>
</feature>
<dbReference type="InterPro" id="IPR001841">
    <property type="entry name" value="Znf_RING"/>
</dbReference>
<dbReference type="PANTHER" id="PTHR45931:SF16">
    <property type="entry name" value="RING_U-BOX SUPERFAMILY PROTEIN"/>
    <property type="match status" value="1"/>
</dbReference>
<dbReference type="Proteomes" id="UP000836788">
    <property type="component" value="Chromosome 22"/>
</dbReference>
<dbReference type="SUPFAM" id="SSF57850">
    <property type="entry name" value="RING/U-box"/>
    <property type="match status" value="1"/>
</dbReference>
<evidence type="ECO:0000256" key="5">
    <source>
        <dbReference type="SAM" id="MobiDB-lite"/>
    </source>
</evidence>
<dbReference type="InterPro" id="IPR051834">
    <property type="entry name" value="RING_finger_E3_ligase"/>
</dbReference>
<feature type="compositionally biased region" description="Low complexity" evidence="5">
    <location>
        <begin position="1"/>
        <end position="19"/>
    </location>
</feature>
<evidence type="ECO:0000256" key="4">
    <source>
        <dbReference type="PROSITE-ProRule" id="PRU00175"/>
    </source>
</evidence>
<keyword evidence="3" id="KW-0862">Zinc</keyword>
<evidence type="ECO:0000313" key="7">
    <source>
        <dbReference type="EMBL" id="CAG9286344.1"/>
    </source>
</evidence>
<organism evidence="7">
    <name type="scientific">Phaeodactylum tricornutum</name>
    <name type="common">Diatom</name>
    <dbReference type="NCBI Taxonomy" id="2850"/>
    <lineage>
        <taxon>Eukaryota</taxon>
        <taxon>Sar</taxon>
        <taxon>Stramenopiles</taxon>
        <taxon>Ochrophyta</taxon>
        <taxon>Bacillariophyta</taxon>
        <taxon>Bacillariophyceae</taxon>
        <taxon>Bacillariophycidae</taxon>
        <taxon>Naviculales</taxon>
        <taxon>Phaeodactylaceae</taxon>
        <taxon>Phaeodactylum</taxon>
    </lineage>
</organism>
<dbReference type="EMBL" id="OU594963">
    <property type="protein sequence ID" value="CAG9286344.1"/>
    <property type="molecule type" value="Genomic_DNA"/>
</dbReference>
<dbReference type="InterPro" id="IPR013083">
    <property type="entry name" value="Znf_RING/FYVE/PHD"/>
</dbReference>
<keyword evidence="2 4" id="KW-0863">Zinc-finger</keyword>
<feature type="region of interest" description="Disordered" evidence="5">
    <location>
        <begin position="393"/>
        <end position="436"/>
    </location>
</feature>
<keyword evidence="1" id="KW-0479">Metal-binding</keyword>
<evidence type="ECO:0000256" key="2">
    <source>
        <dbReference type="ARBA" id="ARBA00022771"/>
    </source>
</evidence>
<accession>A0A8J9T701</accession>
<name>A0A8J9T701_PHATR</name>